<dbReference type="EMBL" id="NESQ01000049">
    <property type="protein sequence ID" value="PUU81179.1"/>
    <property type="molecule type" value="Genomic_DNA"/>
</dbReference>
<feature type="domain" description="Alpha/beta hydrolase fold-3" evidence="3">
    <location>
        <begin position="118"/>
        <end position="325"/>
    </location>
</feature>
<feature type="signal peptide" evidence="2">
    <location>
        <begin position="1"/>
        <end position="18"/>
    </location>
</feature>
<reference evidence="4 5" key="1">
    <citation type="submission" date="2017-04" db="EMBL/GenBank/DDBJ databases">
        <title>Draft genome sequence of Tuber borchii Vittad., a whitish edible truffle.</title>
        <authorList>
            <consortium name="DOE Joint Genome Institute"/>
            <person name="Murat C."/>
            <person name="Kuo A."/>
            <person name="Barry K.W."/>
            <person name="Clum A."/>
            <person name="Dockter R.B."/>
            <person name="Fauchery L."/>
            <person name="Iotti M."/>
            <person name="Kohler A."/>
            <person name="Labutti K."/>
            <person name="Lindquist E.A."/>
            <person name="Lipzen A."/>
            <person name="Ohm R.A."/>
            <person name="Wang M."/>
            <person name="Grigoriev I.V."/>
            <person name="Zambonelli A."/>
            <person name="Martin F.M."/>
        </authorList>
    </citation>
    <scope>NUCLEOTIDE SEQUENCE [LARGE SCALE GENOMIC DNA]</scope>
    <source>
        <strain evidence="4 5">Tbo3840</strain>
    </source>
</reference>
<dbReference type="OrthoDB" id="433474at2759"/>
<keyword evidence="2" id="KW-0732">Signal</keyword>
<evidence type="ECO:0000259" key="3">
    <source>
        <dbReference type="Pfam" id="PF07859"/>
    </source>
</evidence>
<dbReference type="PANTHER" id="PTHR48081">
    <property type="entry name" value="AB HYDROLASE SUPERFAMILY PROTEIN C4A8.06C"/>
    <property type="match status" value="1"/>
</dbReference>
<sequence>MKLTILSLLLFLLPLAIAAFSPAPPCPAPNVTIPVLDPVALAWLNASSGSKPIYEFPIPKARVLYDVLATGNVSSPSPTDISTEILYLPVGPTGNVTVYLYKPESSDREEGQGLLPVVVYFHGGGWIFGGPKSYEGLVYDLVHETGAAVFFVDYTRSPEAVYPVPIEESYSAVQWLLEHGEELGVDSTKMGFAGDSAGQMSAAVTLLSTKRNTPLPKYQVLLYPVTDLSCESPTYKELAQGVGLTPDVIRWMISIAAPDVNSRLEDIASPARASDEDLAKFPETLIIVAEVDVLRQDGEDFGRRLQKLGVRAATFRALGTIHGFASVNPLSQTPVARAAIELVGLKLKKALC</sequence>
<organism evidence="4 5">
    <name type="scientific">Tuber borchii</name>
    <name type="common">White truffle</name>
    <dbReference type="NCBI Taxonomy" id="42251"/>
    <lineage>
        <taxon>Eukaryota</taxon>
        <taxon>Fungi</taxon>
        <taxon>Dikarya</taxon>
        <taxon>Ascomycota</taxon>
        <taxon>Pezizomycotina</taxon>
        <taxon>Pezizomycetes</taxon>
        <taxon>Pezizales</taxon>
        <taxon>Tuberaceae</taxon>
        <taxon>Tuber</taxon>
    </lineage>
</organism>
<keyword evidence="1 4" id="KW-0378">Hydrolase</keyword>
<dbReference type="STRING" id="42251.A0A2T7A0B1"/>
<dbReference type="Pfam" id="PF07859">
    <property type="entry name" value="Abhydrolase_3"/>
    <property type="match status" value="1"/>
</dbReference>
<evidence type="ECO:0000256" key="1">
    <source>
        <dbReference type="ARBA" id="ARBA00022801"/>
    </source>
</evidence>
<dbReference type="GO" id="GO:0016787">
    <property type="term" value="F:hydrolase activity"/>
    <property type="evidence" value="ECO:0007669"/>
    <property type="project" value="UniProtKB-KW"/>
</dbReference>
<dbReference type="InterPro" id="IPR029058">
    <property type="entry name" value="AB_hydrolase_fold"/>
</dbReference>
<evidence type="ECO:0000256" key="2">
    <source>
        <dbReference type="SAM" id="SignalP"/>
    </source>
</evidence>
<dbReference type="AlphaFoldDB" id="A0A2T7A0B1"/>
<evidence type="ECO:0000313" key="4">
    <source>
        <dbReference type="EMBL" id="PUU81179.1"/>
    </source>
</evidence>
<feature type="chain" id="PRO_5015742035" evidence="2">
    <location>
        <begin position="19"/>
        <end position="352"/>
    </location>
</feature>
<evidence type="ECO:0000313" key="5">
    <source>
        <dbReference type="Proteomes" id="UP000244722"/>
    </source>
</evidence>
<gene>
    <name evidence="4" type="ORF">B9Z19DRAFT_1191356</name>
</gene>
<proteinExistence type="predicted"/>
<dbReference type="Gene3D" id="3.40.50.1820">
    <property type="entry name" value="alpha/beta hydrolase"/>
    <property type="match status" value="1"/>
</dbReference>
<dbReference type="PANTHER" id="PTHR48081:SF8">
    <property type="entry name" value="ALPHA_BETA HYDROLASE FOLD-3 DOMAIN-CONTAINING PROTEIN-RELATED"/>
    <property type="match status" value="1"/>
</dbReference>
<name>A0A2T7A0B1_TUBBO</name>
<dbReference type="Proteomes" id="UP000244722">
    <property type="component" value="Unassembled WGS sequence"/>
</dbReference>
<protein>
    <submittedName>
        <fullName evidence="4">Alpha/Beta hydrolase protein</fullName>
    </submittedName>
</protein>
<keyword evidence="5" id="KW-1185">Reference proteome</keyword>
<accession>A0A2T7A0B1</accession>
<dbReference type="SUPFAM" id="SSF53474">
    <property type="entry name" value="alpha/beta-Hydrolases"/>
    <property type="match status" value="1"/>
</dbReference>
<dbReference type="InterPro" id="IPR050300">
    <property type="entry name" value="GDXG_lipolytic_enzyme"/>
</dbReference>
<dbReference type="InterPro" id="IPR013094">
    <property type="entry name" value="AB_hydrolase_3"/>
</dbReference>
<comment type="caution">
    <text evidence="4">The sequence shown here is derived from an EMBL/GenBank/DDBJ whole genome shotgun (WGS) entry which is preliminary data.</text>
</comment>